<dbReference type="CDD" id="cd01949">
    <property type="entry name" value="GGDEF"/>
    <property type="match status" value="1"/>
</dbReference>
<reference evidence="5" key="1">
    <citation type="journal article" date="2017" name="ISME J.">
        <title>Energy and carbon metabolisms in a deep terrestrial subsurface fluid microbial community.</title>
        <authorList>
            <person name="Momper L."/>
            <person name="Jungbluth S.P."/>
            <person name="Lee M.D."/>
            <person name="Amend J.P."/>
        </authorList>
    </citation>
    <scope>NUCLEOTIDE SEQUENCE [LARGE SCALE GENOMIC DNA]</scope>
    <source>
        <strain evidence="5">SURF_17</strain>
    </source>
</reference>
<dbReference type="AlphaFoldDB" id="A0A419ENS8"/>
<dbReference type="PROSITE" id="PS50006">
    <property type="entry name" value="FHA_DOMAIN"/>
    <property type="match status" value="1"/>
</dbReference>
<dbReference type="PROSITE" id="PS50887">
    <property type="entry name" value="GGDEF"/>
    <property type="match status" value="1"/>
</dbReference>
<dbReference type="PANTHER" id="PTHR45138:SF9">
    <property type="entry name" value="DIGUANYLATE CYCLASE DGCM-RELATED"/>
    <property type="match status" value="1"/>
</dbReference>
<evidence type="ECO:0000256" key="1">
    <source>
        <dbReference type="ARBA" id="ARBA00012528"/>
    </source>
</evidence>
<evidence type="ECO:0000259" key="4">
    <source>
        <dbReference type="PROSITE" id="PS50887"/>
    </source>
</evidence>
<dbReference type="InterPro" id="IPR000253">
    <property type="entry name" value="FHA_dom"/>
</dbReference>
<dbReference type="SMART" id="SM00267">
    <property type="entry name" value="GGDEF"/>
    <property type="match status" value="1"/>
</dbReference>
<dbReference type="Proteomes" id="UP000285961">
    <property type="component" value="Unassembled WGS sequence"/>
</dbReference>
<dbReference type="InterPro" id="IPR043128">
    <property type="entry name" value="Rev_trsase/Diguanyl_cyclase"/>
</dbReference>
<dbReference type="InterPro" id="IPR000160">
    <property type="entry name" value="GGDEF_dom"/>
</dbReference>
<dbReference type="Pfam" id="PF00990">
    <property type="entry name" value="GGDEF"/>
    <property type="match status" value="1"/>
</dbReference>
<feature type="domain" description="GGDEF" evidence="4">
    <location>
        <begin position="215"/>
        <end position="348"/>
    </location>
</feature>
<comment type="caution">
    <text evidence="5">The sequence shown here is derived from an EMBL/GenBank/DDBJ whole genome shotgun (WGS) entry which is preliminary data.</text>
</comment>
<dbReference type="SMART" id="SM00240">
    <property type="entry name" value="FHA"/>
    <property type="match status" value="1"/>
</dbReference>
<evidence type="ECO:0000256" key="2">
    <source>
        <dbReference type="ARBA" id="ARBA00034247"/>
    </source>
</evidence>
<dbReference type="NCBIfam" id="TIGR00254">
    <property type="entry name" value="GGDEF"/>
    <property type="match status" value="1"/>
</dbReference>
<dbReference type="GO" id="GO:0043709">
    <property type="term" value="P:cell adhesion involved in single-species biofilm formation"/>
    <property type="evidence" value="ECO:0007669"/>
    <property type="project" value="TreeGrafter"/>
</dbReference>
<dbReference type="SUPFAM" id="SSF55073">
    <property type="entry name" value="Nucleotide cyclase"/>
    <property type="match status" value="1"/>
</dbReference>
<reference evidence="5" key="2">
    <citation type="submission" date="2018-03" db="EMBL/GenBank/DDBJ databases">
        <authorList>
            <person name="Momper L."/>
        </authorList>
    </citation>
    <scope>NUCLEOTIDE SEQUENCE</scope>
    <source>
        <strain evidence="5">SURF_17</strain>
    </source>
</reference>
<dbReference type="GO" id="GO:1902201">
    <property type="term" value="P:negative regulation of bacterial-type flagellum-dependent cell motility"/>
    <property type="evidence" value="ECO:0007669"/>
    <property type="project" value="TreeGrafter"/>
</dbReference>
<evidence type="ECO:0000313" key="5">
    <source>
        <dbReference type="EMBL" id="RJP64481.1"/>
    </source>
</evidence>
<dbReference type="GO" id="GO:0005886">
    <property type="term" value="C:plasma membrane"/>
    <property type="evidence" value="ECO:0007669"/>
    <property type="project" value="TreeGrafter"/>
</dbReference>
<dbReference type="PANTHER" id="PTHR45138">
    <property type="entry name" value="REGULATORY COMPONENTS OF SENSORY TRANSDUCTION SYSTEM"/>
    <property type="match status" value="1"/>
</dbReference>
<feature type="domain" description="FHA" evidence="3">
    <location>
        <begin position="93"/>
        <end position="147"/>
    </location>
</feature>
<dbReference type="GO" id="GO:0052621">
    <property type="term" value="F:diguanylate cyclase activity"/>
    <property type="evidence" value="ECO:0007669"/>
    <property type="project" value="UniProtKB-EC"/>
</dbReference>
<accession>A0A419ENS8</accession>
<organism evidence="5">
    <name type="scientific">Candidatus Abyssobacteria bacterium SURF_17</name>
    <dbReference type="NCBI Taxonomy" id="2093361"/>
    <lineage>
        <taxon>Bacteria</taxon>
        <taxon>Pseudomonadati</taxon>
        <taxon>Candidatus Hydrogenedentota</taxon>
        <taxon>Candidatus Abyssobacteria</taxon>
    </lineage>
</organism>
<dbReference type="Gene3D" id="3.30.70.270">
    <property type="match status" value="1"/>
</dbReference>
<dbReference type="EC" id="2.7.7.65" evidence="1"/>
<dbReference type="Pfam" id="PF00498">
    <property type="entry name" value="FHA"/>
    <property type="match status" value="1"/>
</dbReference>
<dbReference type="Gene3D" id="2.60.200.20">
    <property type="match status" value="1"/>
</dbReference>
<gene>
    <name evidence="5" type="ORF">C4532_19195</name>
</gene>
<dbReference type="InterPro" id="IPR050469">
    <property type="entry name" value="Diguanylate_Cyclase"/>
</dbReference>
<dbReference type="EMBL" id="QZKI01000139">
    <property type="protein sequence ID" value="RJP64481.1"/>
    <property type="molecule type" value="Genomic_DNA"/>
</dbReference>
<dbReference type="CDD" id="cd00060">
    <property type="entry name" value="FHA"/>
    <property type="match status" value="1"/>
</dbReference>
<dbReference type="InterPro" id="IPR029787">
    <property type="entry name" value="Nucleotide_cyclase"/>
</dbReference>
<name>A0A419ENS8_9BACT</name>
<evidence type="ECO:0000259" key="3">
    <source>
        <dbReference type="PROSITE" id="PS50006"/>
    </source>
</evidence>
<dbReference type="SUPFAM" id="SSF49879">
    <property type="entry name" value="SMAD/FHA domain"/>
    <property type="match status" value="1"/>
</dbReference>
<protein>
    <recommendedName>
        <fullName evidence="1">diguanylate cyclase</fullName>
        <ecNumber evidence="1">2.7.7.65</ecNumber>
    </recommendedName>
</protein>
<comment type="catalytic activity">
    <reaction evidence="2">
        <text>2 GTP = 3',3'-c-di-GMP + 2 diphosphate</text>
        <dbReference type="Rhea" id="RHEA:24898"/>
        <dbReference type="ChEBI" id="CHEBI:33019"/>
        <dbReference type="ChEBI" id="CHEBI:37565"/>
        <dbReference type="ChEBI" id="CHEBI:58805"/>
        <dbReference type="EC" id="2.7.7.65"/>
    </reaction>
</comment>
<proteinExistence type="predicted"/>
<dbReference type="InterPro" id="IPR008984">
    <property type="entry name" value="SMAD_FHA_dom_sf"/>
</dbReference>
<sequence length="358" mass="39859">MRVSGSMFPEGTTASDISIDRIGKHQYNEDGILTVVDGRGNRYQMAARGMDDKDTVRIDPGSAEFSPSERVALLQIIRGDDIGREYEVKPGNNIIGRQKGCHIQIANKSISRRHAQIIFKPDESPDSRYIIYDLQSTNGTRVNNELADRRTLNNGDRVQFGSVVCKFMEIDSLEKNYLTELKKLIDYDKQTSLLQIKPFYQRLSEALSDAQTSGRPVSVLMMDLDGLKQINDAHGHLAGTEVIVRIARLINEELSPFGVTAIYGGDEFVGCLPNTTRKEAVRKAEHLRQLVSEFRFPGKKIREQVTISIGVAESPTDGTDMMLLVSNADKALYAAKGKGRNCVVAYDPSMSHSSKEQE</sequence>